<evidence type="ECO:0000256" key="2">
    <source>
        <dbReference type="ARBA" id="ARBA00023034"/>
    </source>
</evidence>
<protein>
    <submittedName>
        <fullName evidence="5">GPP34 family phosphoprotein</fullName>
    </submittedName>
</protein>
<gene>
    <name evidence="5" type="ORF">OWR29_26075</name>
</gene>
<reference evidence="5" key="1">
    <citation type="submission" date="2022-11" db="EMBL/GenBank/DDBJ databases">
        <authorList>
            <person name="Somphong A."/>
            <person name="Phongsopitanun W."/>
        </authorList>
    </citation>
    <scope>NUCLEOTIDE SEQUENCE</scope>
    <source>
        <strain evidence="5">Pm04-4</strain>
    </source>
</reference>
<dbReference type="InterPro" id="IPR038261">
    <property type="entry name" value="GPP34-like_sf"/>
</dbReference>
<dbReference type="InterPro" id="IPR008628">
    <property type="entry name" value="GPP34-like"/>
</dbReference>
<evidence type="ECO:0000313" key="6">
    <source>
        <dbReference type="Proteomes" id="UP001151002"/>
    </source>
</evidence>
<accession>A0ABT4B4R8</accession>
<evidence type="ECO:0000313" key="5">
    <source>
        <dbReference type="EMBL" id="MCY1141479.1"/>
    </source>
</evidence>
<dbReference type="EMBL" id="JAPNTZ010000009">
    <property type="protein sequence ID" value="MCY1141479.1"/>
    <property type="molecule type" value="Genomic_DNA"/>
</dbReference>
<dbReference type="Proteomes" id="UP001151002">
    <property type="component" value="Unassembled WGS sequence"/>
</dbReference>
<sequence length="214" mass="23036">MKVVQHRDALSVGMLVHDAYWLVHFDVSGALKSSMRAADRIVAASVLAELIDIGQIAVEADHVILQETAPIADRLLASVHRQLAEDSALHPVDVIDGLVPGVRERVADHLVASKRAIRRRSGWRQVAVRREGDLAPAAVEADLVDSVVQGRRLTDGQWLLATLLHHAGGDGFLLNTLPSGMVARALAGETVATRRYRHLVNAAVSSLRAISVSA</sequence>
<keyword evidence="2" id="KW-0333">Golgi apparatus</keyword>
<evidence type="ECO:0000256" key="3">
    <source>
        <dbReference type="ARBA" id="ARBA00023121"/>
    </source>
</evidence>
<keyword evidence="3" id="KW-0446">Lipid-binding</keyword>
<dbReference type="RefSeq" id="WP_267565862.1">
    <property type="nucleotide sequence ID" value="NZ_JAPNTZ010000009.1"/>
</dbReference>
<proteinExistence type="predicted"/>
<keyword evidence="4" id="KW-0472">Membrane</keyword>
<name>A0ABT4B4R8_9ACTN</name>
<comment type="caution">
    <text evidence="5">The sequence shown here is derived from an EMBL/GenBank/DDBJ whole genome shotgun (WGS) entry which is preliminary data.</text>
</comment>
<evidence type="ECO:0000256" key="4">
    <source>
        <dbReference type="ARBA" id="ARBA00023136"/>
    </source>
</evidence>
<organism evidence="5 6">
    <name type="scientific">Paractinoplanes pyxinae</name>
    <dbReference type="NCBI Taxonomy" id="2997416"/>
    <lineage>
        <taxon>Bacteria</taxon>
        <taxon>Bacillati</taxon>
        <taxon>Actinomycetota</taxon>
        <taxon>Actinomycetes</taxon>
        <taxon>Micromonosporales</taxon>
        <taxon>Micromonosporaceae</taxon>
        <taxon>Paractinoplanes</taxon>
    </lineage>
</organism>
<dbReference type="Pfam" id="PF05719">
    <property type="entry name" value="GPP34"/>
    <property type="match status" value="1"/>
</dbReference>
<dbReference type="Gene3D" id="1.10.3630.10">
    <property type="entry name" value="yeast vps74-n-term truncation variant domain like"/>
    <property type="match status" value="1"/>
</dbReference>
<keyword evidence="6" id="KW-1185">Reference proteome</keyword>
<evidence type="ECO:0000256" key="1">
    <source>
        <dbReference type="ARBA" id="ARBA00004255"/>
    </source>
</evidence>
<comment type="subcellular location">
    <subcellularLocation>
        <location evidence="1">Golgi apparatus membrane</location>
        <topology evidence="1">Peripheral membrane protein</topology>
        <orientation evidence="1">Cytoplasmic side</orientation>
    </subcellularLocation>
</comment>